<dbReference type="GO" id="GO:0004042">
    <property type="term" value="F:L-glutamate N-acetyltransferase activity"/>
    <property type="evidence" value="ECO:0007669"/>
    <property type="project" value="TreeGrafter"/>
</dbReference>
<dbReference type="GO" id="GO:0004358">
    <property type="term" value="F:L-glutamate N-acetyltransferase activity, acting on acetyl-L-ornithine as donor"/>
    <property type="evidence" value="ECO:0007669"/>
    <property type="project" value="UniProtKB-EC"/>
</dbReference>
<dbReference type="SUPFAM" id="SSF56266">
    <property type="entry name" value="DmpA/ArgJ-like"/>
    <property type="match status" value="1"/>
</dbReference>
<dbReference type="CDD" id="cd02152">
    <property type="entry name" value="OAT"/>
    <property type="match status" value="1"/>
</dbReference>
<keyword evidence="3" id="KW-0963">Cytoplasm</keyword>
<dbReference type="EC" id="2.3.1.35" evidence="9"/>
<comment type="similarity">
    <text evidence="2">Belongs to the ArgJ family.</text>
</comment>
<evidence type="ECO:0000256" key="5">
    <source>
        <dbReference type="ARBA" id="ARBA00022605"/>
    </source>
</evidence>
<keyword evidence="8 9" id="KW-0012">Acyltransferase</keyword>
<dbReference type="PANTHER" id="PTHR23100:SF0">
    <property type="entry name" value="ARGININE BIOSYNTHESIS BIFUNCTIONAL PROTEIN ARGJ, MITOCHONDRIAL"/>
    <property type="match status" value="1"/>
</dbReference>
<protein>
    <submittedName>
        <fullName evidence="9">Glutamate N-acetyltransferase / N-acetylglutamate synthase</fullName>
        <ecNumber evidence="9">2.3.1.1</ecNumber>
        <ecNumber evidence="9">2.3.1.35</ecNumber>
    </submittedName>
</protein>
<keyword evidence="5" id="KW-0028">Amino-acid biosynthesis</keyword>
<dbReference type="Pfam" id="PF01960">
    <property type="entry name" value="ArgJ"/>
    <property type="match status" value="1"/>
</dbReference>
<dbReference type="GO" id="GO:0006526">
    <property type="term" value="P:L-arginine biosynthetic process"/>
    <property type="evidence" value="ECO:0007669"/>
    <property type="project" value="UniProtKB-KW"/>
</dbReference>
<dbReference type="InterPro" id="IPR002813">
    <property type="entry name" value="Arg_biosynth_ArgJ"/>
</dbReference>
<dbReference type="GO" id="GO:0005737">
    <property type="term" value="C:cytoplasm"/>
    <property type="evidence" value="ECO:0007669"/>
    <property type="project" value="UniProtKB-SubCell"/>
</dbReference>
<dbReference type="AlphaFoldDB" id="A0A484H9X8"/>
<name>A0A484H9X8_9ZZZZ</name>
<evidence type="ECO:0000313" key="9">
    <source>
        <dbReference type="EMBL" id="VBB68958.1"/>
    </source>
</evidence>
<dbReference type="NCBIfam" id="NF003802">
    <property type="entry name" value="PRK05388.1"/>
    <property type="match status" value="1"/>
</dbReference>
<keyword evidence="6 9" id="KW-0808">Transferase</keyword>
<dbReference type="EC" id="2.3.1.1" evidence="9"/>
<dbReference type="InterPro" id="IPR042195">
    <property type="entry name" value="ArgJ_beta_C"/>
</dbReference>
<evidence type="ECO:0000256" key="7">
    <source>
        <dbReference type="ARBA" id="ARBA00022813"/>
    </source>
</evidence>
<evidence type="ECO:0000256" key="4">
    <source>
        <dbReference type="ARBA" id="ARBA00022571"/>
    </source>
</evidence>
<dbReference type="PANTHER" id="PTHR23100">
    <property type="entry name" value="ARGININE BIOSYNTHESIS BIFUNCTIONAL PROTEIN ARGJ"/>
    <property type="match status" value="1"/>
</dbReference>
<dbReference type="HAMAP" id="MF_01106">
    <property type="entry name" value="ArgJ"/>
    <property type="match status" value="1"/>
</dbReference>
<organism evidence="9">
    <name type="scientific">invertebrate metagenome</name>
    <dbReference type="NCBI Taxonomy" id="1711999"/>
    <lineage>
        <taxon>unclassified sequences</taxon>
        <taxon>metagenomes</taxon>
        <taxon>organismal metagenomes</taxon>
    </lineage>
</organism>
<dbReference type="FunFam" id="3.60.70.12:FF:000001">
    <property type="entry name" value="Arginine biosynthesis bifunctional protein ArgJ, chloroplastic"/>
    <property type="match status" value="1"/>
</dbReference>
<evidence type="ECO:0000256" key="8">
    <source>
        <dbReference type="ARBA" id="ARBA00023315"/>
    </source>
</evidence>
<comment type="subcellular location">
    <subcellularLocation>
        <location evidence="1">Cytoplasm</location>
    </subcellularLocation>
</comment>
<dbReference type="Gene3D" id="3.10.20.340">
    <property type="entry name" value="ArgJ beta chain, C-terminal domain"/>
    <property type="match status" value="1"/>
</dbReference>
<dbReference type="FunFam" id="3.10.20.340:FF:000003">
    <property type="entry name" value="Arginine biosynthesis bifunctional protein ArgJ"/>
    <property type="match status" value="1"/>
</dbReference>
<dbReference type="EMBL" id="LR026963">
    <property type="protein sequence ID" value="VBB68958.1"/>
    <property type="molecule type" value="Genomic_DNA"/>
</dbReference>
<evidence type="ECO:0000256" key="1">
    <source>
        <dbReference type="ARBA" id="ARBA00004496"/>
    </source>
</evidence>
<evidence type="ECO:0000256" key="3">
    <source>
        <dbReference type="ARBA" id="ARBA00022490"/>
    </source>
</evidence>
<dbReference type="NCBIfam" id="TIGR00120">
    <property type="entry name" value="ArgJ"/>
    <property type="match status" value="1"/>
</dbReference>
<keyword evidence="7" id="KW-0068">Autocatalytic cleavage</keyword>
<proteinExistence type="inferred from homology"/>
<sequence>MIAISPFAPSSLPELPPIDGVRLATRACGIRYKGRKDLLFIELSSNSTVAGVFTRSKTCAAPVDWCRAVVGGGRGRAVVVNSGNANAFTGQAGVTAVQNIATAAATVINCAPGEILIASTGTIGLPLDDSRITAALPDLRAQMSEYAWAEAAQAIMTTDTYPKAATRRAMIGDVQVTLNGIAKGSGMIAPSMATMLGFVFTDAVIIAPVLHEILRKGVSRTFNCITVDGDTSTNDTLLLFATGQADHVPITAATDPRLAQFRTQFNEVLLDLAHQVAKDGEGASRFVTLTVNSATSASAARRIGFSIANSPLVKTAIAGGDANWGRIVMAIGKSGEKVDRDRLKIRIGGVAVTENGGPVTGYDEIPIVTHMQGRHIVIEIDVGVGRGRATVWTCDLTNAYININGAYRT</sequence>
<keyword evidence="4" id="KW-0055">Arginine biosynthesis</keyword>
<dbReference type="InterPro" id="IPR016117">
    <property type="entry name" value="ArgJ-like_dom_sf"/>
</dbReference>
<evidence type="ECO:0000256" key="6">
    <source>
        <dbReference type="ARBA" id="ARBA00022679"/>
    </source>
</evidence>
<evidence type="ECO:0000256" key="2">
    <source>
        <dbReference type="ARBA" id="ARBA00006774"/>
    </source>
</evidence>
<accession>A0A484H9X8</accession>
<dbReference type="GO" id="GO:0006592">
    <property type="term" value="P:ornithine biosynthetic process"/>
    <property type="evidence" value="ECO:0007669"/>
    <property type="project" value="TreeGrafter"/>
</dbReference>
<gene>
    <name evidence="9" type="ORF">RIEGSTA812A_PEG_431</name>
</gene>
<dbReference type="Gene3D" id="3.60.70.12">
    <property type="entry name" value="L-amino peptidase D-ALA esterase/amidase"/>
    <property type="match status" value="1"/>
</dbReference>
<reference evidence="9" key="1">
    <citation type="submission" date="2018-10" db="EMBL/GenBank/DDBJ databases">
        <authorList>
            <person name="Gruber-Vodicka H."/>
            <person name="Jaeckle O."/>
        </authorList>
    </citation>
    <scope>NUCLEOTIDE SEQUENCE</scope>
</reference>